<dbReference type="PANTHER" id="PTHR22847">
    <property type="entry name" value="WD40 REPEAT PROTEIN"/>
    <property type="match status" value="1"/>
</dbReference>
<organism evidence="7 8">
    <name type="scientific">Micromonospora antibiotica</name>
    <dbReference type="NCBI Taxonomy" id="2807623"/>
    <lineage>
        <taxon>Bacteria</taxon>
        <taxon>Bacillati</taxon>
        <taxon>Actinomycetota</taxon>
        <taxon>Actinomycetes</taxon>
        <taxon>Micromonosporales</taxon>
        <taxon>Micromonosporaceae</taxon>
        <taxon>Micromonospora</taxon>
    </lineage>
</organism>
<dbReference type="InterPro" id="IPR027417">
    <property type="entry name" value="P-loop_NTPase"/>
</dbReference>
<protein>
    <recommendedName>
        <fullName evidence="9">WD40 repeat</fullName>
    </recommendedName>
</protein>
<dbReference type="PROSITE" id="PS50082">
    <property type="entry name" value="WD_REPEATS_2"/>
    <property type="match status" value="5"/>
</dbReference>
<dbReference type="InterPro" id="IPR001680">
    <property type="entry name" value="WD40_rpt"/>
</dbReference>
<feature type="repeat" description="WD" evidence="3">
    <location>
        <begin position="1223"/>
        <end position="1264"/>
    </location>
</feature>
<evidence type="ECO:0000313" key="7">
    <source>
        <dbReference type="EMBL" id="MBO4161380.1"/>
    </source>
</evidence>
<feature type="compositionally biased region" description="Polar residues" evidence="4">
    <location>
        <begin position="1"/>
        <end position="11"/>
    </location>
</feature>
<dbReference type="SUPFAM" id="SSF52540">
    <property type="entry name" value="P-loop containing nucleoside triphosphate hydrolases"/>
    <property type="match status" value="1"/>
</dbReference>
<evidence type="ECO:0000256" key="3">
    <source>
        <dbReference type="PROSITE-ProRule" id="PRU00221"/>
    </source>
</evidence>
<dbReference type="InterPro" id="IPR011047">
    <property type="entry name" value="Quinoprotein_ADH-like_sf"/>
</dbReference>
<dbReference type="EMBL" id="JAGFWR010000004">
    <property type="protein sequence ID" value="MBO4161380.1"/>
    <property type="molecule type" value="Genomic_DNA"/>
</dbReference>
<keyword evidence="2" id="KW-0677">Repeat</keyword>
<dbReference type="InterPro" id="IPR020472">
    <property type="entry name" value="WD40_PAC1"/>
</dbReference>
<dbReference type="InterPro" id="IPR015943">
    <property type="entry name" value="WD40/YVTN_repeat-like_dom_sf"/>
</dbReference>
<feature type="repeat" description="WD" evidence="3">
    <location>
        <begin position="1144"/>
        <end position="1178"/>
    </location>
</feature>
<evidence type="ECO:0000256" key="1">
    <source>
        <dbReference type="ARBA" id="ARBA00022574"/>
    </source>
</evidence>
<accession>A0ABS3V6Y8</accession>
<dbReference type="InterPro" id="IPR049052">
    <property type="entry name" value="nSTAND1"/>
</dbReference>
<sequence length="1341" mass="144866">MTKSVVANTAASGPGPVNTPKDFGRELTEIRNRAGLSIQLVVDKIQNGNKFKEGASRGTLGDWFAGRSVPSARLENTLVDLLRACGIKDQAEIDQWVAVCRRLRLTPGPRPAGVEPYRGLFSFDTEHADWFFGRDALTRKLVELIVQTDAAGGGIRMVVGASGAGKSSLLRAGVIPALRVGGGDDLGRSWQVVCFTPQARPVDELAKRLAKLAGSVKAEEVAEALREDPERCAEYVRLAMKDRDQTANEQAVNDSDGFASGNGLAIIVDQFEEAFTTCDKEDERRDFIAALRAAAAGPLGAVVVIGLRADFYAQALRHPQLLAAVQGGQFTVGPMSEAELREAIVQPACKAKIHYEAGLVELLLQEVRPRGSKRDPQRAHDAGVLPLLSHALQETLKHGHGRQLTIADYQAVGGIYKAVADSADKIYDKELKTTTQQDLARRLFLNLVHIGAETADTRRRVSTAELFADHGDGAQRDDLEAVLVPFVRDRLVTVHADMVEISHDALLSAWPTLGKWLDADRPGLVVARNLNEAATAWDRDGRNSSDLYQATRLEAAQDWARHHRRELPRLTLDFLDSSRRYARRRRWFRQVVIATIVLIAAVAVVQNFRLDEQNLSIVSQQLAAQAHGVAAANPRASALLALAAWDTHKTPQSRGAVLSLQNHPLAVVDSGRTNTFVSIASSDDGTVDAAVAADGRLMLRNGEDQPWQELPSRVGEVRRIAFGANTTLAASGQRGVQIWTDPWHKPAGQVVSNDAAYVSGLAFAGKDRSTLYTSNTNGVIERWRTDGKPAGPAIPTPIRLTSVAAQRCDGDWDENECLVAFGVNDGTVQLRYADSGALRRKQLAPREQGMPIYNLAFSPDGDSLAVASADQRIHLWSVSQNSEIGSIDAHNQPIPHLVFAPGPGCLPPPSNRSTSEMSTSGTACVLATVGYDAVRVWNIRRDAPGVTALQLLFRLESQGQVPTSAAFADRAGTLLTTYDDGSLVQWDVGRITVEGAVNDLAFDPTPDAKAGMTIVDGGGHINLRPKDGSESASLRTQTRARNYVSVAYGPNSKRWAAAGDDHRVYVSSSAYNQPYLPAAPQFPASSDEAVDINRVVFGTDGTLYTGDSAGHVKRWTVNEERGLTKADFSGELNTGDAISGRFAVFSMAVSEDRSVLAATFTDGTVRLWDTATGDLLLNPINASTAAVHSITFAPGQATFFTGDANGVIRRWNTKSGKQIGGDATGHSGPVASLTVSENGRTLVSASHDHTIRLWSVAAGEAPEFYADLIGHTDKVNTVVFRPGTNELYSGSDDRSVLIWNLDLNDAHRRACATSRDDISKKKAWERLAPGLNRSDHQHMCD</sequence>
<dbReference type="SUPFAM" id="SSF50998">
    <property type="entry name" value="Quinoprotein alcohol dehydrogenase-like"/>
    <property type="match status" value="1"/>
</dbReference>
<reference evidence="7 8" key="1">
    <citation type="submission" date="2021-03" db="EMBL/GenBank/DDBJ databases">
        <authorList>
            <person name="Lee D.-H."/>
        </authorList>
    </citation>
    <scope>NUCLEOTIDE SEQUENCE [LARGE SCALE GENOMIC DNA]</scope>
    <source>
        <strain evidence="7 8">MMS20-R2-23</strain>
    </source>
</reference>
<evidence type="ECO:0000313" key="8">
    <source>
        <dbReference type="Proteomes" id="UP000671399"/>
    </source>
</evidence>
<dbReference type="InterPro" id="IPR001387">
    <property type="entry name" value="Cro/C1-type_HTH"/>
</dbReference>
<evidence type="ECO:0000259" key="6">
    <source>
        <dbReference type="Pfam" id="PF20703"/>
    </source>
</evidence>
<feature type="repeat" description="WD" evidence="3">
    <location>
        <begin position="852"/>
        <end position="886"/>
    </location>
</feature>
<dbReference type="SUPFAM" id="SSF69322">
    <property type="entry name" value="Tricorn protease domain 2"/>
    <property type="match status" value="1"/>
</dbReference>
<dbReference type="InterPro" id="IPR024977">
    <property type="entry name" value="Apc4-like_WD40_dom"/>
</dbReference>
<dbReference type="Gene3D" id="3.40.50.300">
    <property type="entry name" value="P-loop containing nucleotide triphosphate hydrolases"/>
    <property type="match status" value="1"/>
</dbReference>
<gene>
    <name evidence="7" type="ORF">JQN83_11225</name>
</gene>
<name>A0ABS3V6Y8_9ACTN</name>
<dbReference type="Gene3D" id="2.130.10.10">
    <property type="entry name" value="YVTN repeat-like/Quinoprotein amine dehydrogenase"/>
    <property type="match status" value="3"/>
</dbReference>
<dbReference type="PRINTS" id="PR00320">
    <property type="entry name" value="GPROTEINBRPT"/>
</dbReference>
<feature type="domain" description="Novel STAND NTPase 1" evidence="6">
    <location>
        <begin position="116"/>
        <end position="544"/>
    </location>
</feature>
<dbReference type="InterPro" id="IPR019775">
    <property type="entry name" value="WD40_repeat_CS"/>
</dbReference>
<dbReference type="Proteomes" id="UP000671399">
    <property type="component" value="Unassembled WGS sequence"/>
</dbReference>
<keyword evidence="8" id="KW-1185">Reference proteome</keyword>
<dbReference type="Pfam" id="PF12894">
    <property type="entry name" value="ANAPC4_WD40"/>
    <property type="match status" value="1"/>
</dbReference>
<feature type="repeat" description="WD" evidence="3">
    <location>
        <begin position="1180"/>
        <end position="1221"/>
    </location>
</feature>
<evidence type="ECO:0000259" key="5">
    <source>
        <dbReference type="Pfam" id="PF12894"/>
    </source>
</evidence>
<comment type="caution">
    <text evidence="7">The sequence shown here is derived from an EMBL/GenBank/DDBJ whole genome shotgun (WGS) entry which is preliminary data.</text>
</comment>
<dbReference type="PROSITE" id="PS00678">
    <property type="entry name" value="WD_REPEATS_1"/>
    <property type="match status" value="2"/>
</dbReference>
<feature type="domain" description="Anaphase-promoting complex subunit 4-like WD40" evidence="5">
    <location>
        <begin position="813"/>
        <end position="895"/>
    </location>
</feature>
<dbReference type="RefSeq" id="WP_208567034.1">
    <property type="nucleotide sequence ID" value="NZ_JAGFWR010000004.1"/>
</dbReference>
<dbReference type="PANTHER" id="PTHR22847:SF637">
    <property type="entry name" value="WD REPEAT DOMAIN 5B"/>
    <property type="match status" value="1"/>
</dbReference>
<dbReference type="CDD" id="cd00093">
    <property type="entry name" value="HTH_XRE"/>
    <property type="match status" value="1"/>
</dbReference>
<dbReference type="SMART" id="SM00320">
    <property type="entry name" value="WD40"/>
    <property type="match status" value="11"/>
</dbReference>
<evidence type="ECO:0000256" key="2">
    <source>
        <dbReference type="ARBA" id="ARBA00022737"/>
    </source>
</evidence>
<dbReference type="Pfam" id="PF00400">
    <property type="entry name" value="WD40"/>
    <property type="match status" value="3"/>
</dbReference>
<dbReference type="Pfam" id="PF20703">
    <property type="entry name" value="nSTAND1"/>
    <property type="match status" value="1"/>
</dbReference>
<evidence type="ECO:0008006" key="9">
    <source>
        <dbReference type="Google" id="ProtNLM"/>
    </source>
</evidence>
<evidence type="ECO:0000256" key="4">
    <source>
        <dbReference type="SAM" id="MobiDB-lite"/>
    </source>
</evidence>
<proteinExistence type="predicted"/>
<feature type="repeat" description="WD" evidence="3">
    <location>
        <begin position="1268"/>
        <end position="1309"/>
    </location>
</feature>
<feature type="region of interest" description="Disordered" evidence="4">
    <location>
        <begin position="1"/>
        <end position="23"/>
    </location>
</feature>
<dbReference type="PROSITE" id="PS50294">
    <property type="entry name" value="WD_REPEATS_REGION"/>
    <property type="match status" value="3"/>
</dbReference>
<keyword evidence="1 3" id="KW-0853">WD repeat</keyword>